<name>A0ABP8EWH5_9MICO</name>
<keyword evidence="2" id="KW-1185">Reference proteome</keyword>
<comment type="caution">
    <text evidence="1">The sequence shown here is derived from an EMBL/GenBank/DDBJ whole genome shotgun (WGS) entry which is preliminary data.</text>
</comment>
<proteinExistence type="predicted"/>
<reference evidence="2" key="1">
    <citation type="journal article" date="2019" name="Int. J. Syst. Evol. Microbiol.">
        <title>The Global Catalogue of Microorganisms (GCM) 10K type strain sequencing project: providing services to taxonomists for standard genome sequencing and annotation.</title>
        <authorList>
            <consortium name="The Broad Institute Genomics Platform"/>
            <consortium name="The Broad Institute Genome Sequencing Center for Infectious Disease"/>
            <person name="Wu L."/>
            <person name="Ma J."/>
        </authorList>
    </citation>
    <scope>NUCLEOTIDE SEQUENCE [LARGE SCALE GENOMIC DNA]</scope>
    <source>
        <strain evidence="2">JCM 17459</strain>
    </source>
</reference>
<protein>
    <submittedName>
        <fullName evidence="1">Glycolipid-binding domain-containing protein</fullName>
    </submittedName>
</protein>
<dbReference type="Pfam" id="PF06475">
    <property type="entry name" value="Glycolipid_bind"/>
    <property type="match status" value="1"/>
</dbReference>
<dbReference type="InterPro" id="IPR009467">
    <property type="entry name" value="Glycolipid-bd_prot_put"/>
</dbReference>
<evidence type="ECO:0000313" key="1">
    <source>
        <dbReference type="EMBL" id="GAA4288351.1"/>
    </source>
</evidence>
<dbReference type="SUPFAM" id="SSF159275">
    <property type="entry name" value="PA1994-like"/>
    <property type="match status" value="1"/>
</dbReference>
<gene>
    <name evidence="1" type="ORF">GCM10022262_27110</name>
</gene>
<accession>A0ABP8EWH5</accession>
<dbReference type="Proteomes" id="UP001499841">
    <property type="component" value="Unassembled WGS sequence"/>
</dbReference>
<sequence>MERTVRSVAWERTDEWVGHSAGRIEATPGGWVFHGAEVLVAPEPSSCWFRVEVDEGWVTRCAEVLGVGTSGERRLLLRADRRWSRDGVRAPELDGCLDVDVAAAPLTNTLPIRRLLELPVGEAVTIPVAWVDVPELTVDRVEQTYRRLGPTDWEFRDPVHGPFRLSVDEDGLVLDYEGLARRVPPR</sequence>
<dbReference type="EMBL" id="BAABBA010000013">
    <property type="protein sequence ID" value="GAA4288351.1"/>
    <property type="molecule type" value="Genomic_DNA"/>
</dbReference>
<dbReference type="RefSeq" id="WP_345042164.1">
    <property type="nucleotide sequence ID" value="NZ_BAABBA010000013.1"/>
</dbReference>
<evidence type="ECO:0000313" key="2">
    <source>
        <dbReference type="Proteomes" id="UP001499841"/>
    </source>
</evidence>
<organism evidence="1 2">
    <name type="scientific">Georgenia daeguensis</name>
    <dbReference type="NCBI Taxonomy" id="908355"/>
    <lineage>
        <taxon>Bacteria</taxon>
        <taxon>Bacillati</taxon>
        <taxon>Actinomycetota</taxon>
        <taxon>Actinomycetes</taxon>
        <taxon>Micrococcales</taxon>
        <taxon>Bogoriellaceae</taxon>
        <taxon>Georgenia</taxon>
    </lineage>
</organism>